<evidence type="ECO:0000313" key="2">
    <source>
        <dbReference type="Proteomes" id="UP000265520"/>
    </source>
</evidence>
<keyword evidence="2" id="KW-1185">Reference proteome</keyword>
<feature type="non-terminal residue" evidence="1">
    <location>
        <position position="45"/>
    </location>
</feature>
<name>A0A392VVI4_9FABA</name>
<comment type="caution">
    <text evidence="1">The sequence shown here is derived from an EMBL/GenBank/DDBJ whole genome shotgun (WGS) entry which is preliminary data.</text>
</comment>
<accession>A0A392VVI4</accession>
<reference evidence="1 2" key="1">
    <citation type="journal article" date="2018" name="Front. Plant Sci.">
        <title>Red Clover (Trifolium pratense) and Zigzag Clover (T. medium) - A Picture of Genomic Similarities and Differences.</title>
        <authorList>
            <person name="Dluhosova J."/>
            <person name="Istvanek J."/>
            <person name="Nedelnik J."/>
            <person name="Repkova J."/>
        </authorList>
    </citation>
    <scope>NUCLEOTIDE SEQUENCE [LARGE SCALE GENOMIC DNA]</scope>
    <source>
        <strain evidence="2">cv. 10/8</strain>
        <tissue evidence="1">Leaf</tissue>
    </source>
</reference>
<dbReference type="AlphaFoldDB" id="A0A392VVI4"/>
<dbReference type="EMBL" id="LXQA011273883">
    <property type="protein sequence ID" value="MCI91503.1"/>
    <property type="molecule type" value="Genomic_DNA"/>
</dbReference>
<dbReference type="Proteomes" id="UP000265520">
    <property type="component" value="Unassembled WGS sequence"/>
</dbReference>
<evidence type="ECO:0000313" key="1">
    <source>
        <dbReference type="EMBL" id="MCI91503.1"/>
    </source>
</evidence>
<protein>
    <submittedName>
        <fullName evidence="1">Uncharacterized protein</fullName>
    </submittedName>
</protein>
<sequence length="45" mass="4948">MYMLVVQRSHAEATSRPTLPLAVILFELFGVPGTGKLFPVQGFEV</sequence>
<proteinExistence type="predicted"/>
<organism evidence="1 2">
    <name type="scientific">Trifolium medium</name>
    <dbReference type="NCBI Taxonomy" id="97028"/>
    <lineage>
        <taxon>Eukaryota</taxon>
        <taxon>Viridiplantae</taxon>
        <taxon>Streptophyta</taxon>
        <taxon>Embryophyta</taxon>
        <taxon>Tracheophyta</taxon>
        <taxon>Spermatophyta</taxon>
        <taxon>Magnoliopsida</taxon>
        <taxon>eudicotyledons</taxon>
        <taxon>Gunneridae</taxon>
        <taxon>Pentapetalae</taxon>
        <taxon>rosids</taxon>
        <taxon>fabids</taxon>
        <taxon>Fabales</taxon>
        <taxon>Fabaceae</taxon>
        <taxon>Papilionoideae</taxon>
        <taxon>50 kb inversion clade</taxon>
        <taxon>NPAAA clade</taxon>
        <taxon>Hologalegina</taxon>
        <taxon>IRL clade</taxon>
        <taxon>Trifolieae</taxon>
        <taxon>Trifolium</taxon>
    </lineage>
</organism>